<protein>
    <submittedName>
        <fullName evidence="2">Uncharacterized protein</fullName>
    </submittedName>
</protein>
<comment type="caution">
    <text evidence="2">The sequence shown here is derived from an EMBL/GenBank/DDBJ whole genome shotgun (WGS) entry which is preliminary data.</text>
</comment>
<evidence type="ECO:0000313" key="2">
    <source>
        <dbReference type="EMBL" id="OYS70505.1"/>
    </source>
</evidence>
<gene>
    <name evidence="2" type="ORF">CBF96_02075</name>
</gene>
<reference evidence="3" key="1">
    <citation type="submission" date="2017-05" db="EMBL/GenBank/DDBJ databases">
        <authorList>
            <person name="Lin X.B."/>
            <person name="Stothard P."/>
            <person name="Tasseva G."/>
            <person name="Walter J."/>
        </authorList>
    </citation>
    <scope>NUCLEOTIDE SEQUENCE [LARGE SCALE GENOMIC DNA]</scope>
    <source>
        <strain evidence="3">114h</strain>
    </source>
</reference>
<evidence type="ECO:0000256" key="1">
    <source>
        <dbReference type="SAM" id="MobiDB-lite"/>
    </source>
</evidence>
<dbReference type="AlphaFoldDB" id="A0A256SUG6"/>
<evidence type="ECO:0000313" key="3">
    <source>
        <dbReference type="Proteomes" id="UP000215747"/>
    </source>
</evidence>
<feature type="region of interest" description="Disordered" evidence="1">
    <location>
        <begin position="85"/>
        <end position="114"/>
    </location>
</feature>
<organism evidence="2 3">
    <name type="scientific">Limosilactobacillus reuteri</name>
    <name type="common">Lactobacillus reuteri</name>
    <dbReference type="NCBI Taxonomy" id="1598"/>
    <lineage>
        <taxon>Bacteria</taxon>
        <taxon>Bacillati</taxon>
        <taxon>Bacillota</taxon>
        <taxon>Bacilli</taxon>
        <taxon>Lactobacillales</taxon>
        <taxon>Lactobacillaceae</taxon>
        <taxon>Limosilactobacillus</taxon>
    </lineage>
</organism>
<accession>A0A256SUG6</accession>
<dbReference type="RefSeq" id="WP_094536658.1">
    <property type="nucleotide sequence ID" value="NZ_JAJGVU010000108.1"/>
</dbReference>
<sequence length="114" mass="12722">MPRVPSSVKSPWVTTTWERAQKRTLAKADEFAKGFEGMGKAPKDTAKDPMTAVRQRVMKQHPELSKIKAYKYARTKDKVGRQIMRMRERGMSNADITKKLGAKGKHGSSGKSSG</sequence>
<dbReference type="EMBL" id="NGPL01000015">
    <property type="protein sequence ID" value="OYS70505.1"/>
    <property type="molecule type" value="Genomic_DNA"/>
</dbReference>
<proteinExistence type="predicted"/>
<reference evidence="2 3" key="2">
    <citation type="submission" date="2017-09" db="EMBL/GenBank/DDBJ databases">
        <title>Tripartite evolution among Lactobacillus johnsonii, Lactobacillus taiwanensis, Lactobacillus reuteri and their rodent host.</title>
        <authorList>
            <person name="Wang T."/>
            <person name="Knowles S."/>
            <person name="Cheng C."/>
        </authorList>
    </citation>
    <scope>NUCLEOTIDE SEQUENCE [LARGE SCALE GENOMIC DNA]</scope>
    <source>
        <strain evidence="2 3">114h</strain>
    </source>
</reference>
<dbReference type="Proteomes" id="UP000215747">
    <property type="component" value="Unassembled WGS sequence"/>
</dbReference>
<name>A0A256SUG6_LIMRT</name>